<name>A0A346PSC3_9EURY</name>
<dbReference type="AlphaFoldDB" id="A0A346PSC3"/>
<reference evidence="3" key="1">
    <citation type="submission" date="2018-02" db="EMBL/GenBank/DDBJ databases">
        <title>Phenotypic and genomic properties of facultatively anaerobic sulfur-reducing natronoarchaea from hypersaline soda lakes.</title>
        <authorList>
            <person name="Sorokin D.Y."/>
            <person name="Kublanov I.V."/>
            <person name="Roman P."/>
            <person name="Sinninghe Damste J.S."/>
            <person name="Golyshin P.N."/>
            <person name="Rojo D."/>
            <person name="Ciordia S."/>
            <person name="Mena M.D.C."/>
            <person name="Ferrer M."/>
            <person name="Messina E."/>
            <person name="Smedile F."/>
            <person name="La Spada G."/>
            <person name="La Cono V."/>
            <person name="Yakimov M.M."/>
        </authorList>
    </citation>
    <scope>NUCLEOTIDE SEQUENCE [LARGE SCALE GENOMIC DNA]</scope>
    <source>
        <strain evidence="3">AArc-Mg</strain>
    </source>
</reference>
<dbReference type="KEGG" id="nag:AArcMg_2426"/>
<accession>A0A346PSC3</accession>
<sequence length="759" mass="81830">MMRWGDERAVTVQIGAVLLLAILFTALALYQVNAVPAENEVVEIEHNEEVQADLQHVRNAIVSVPGGNSGESRSVSLGTTYPTRTFAMNPGPMSGSLESEQLGDIEIKNAEPVDDSDQIVEDWEEGYPTYGLTYTPGYNEYQNAPQTRYEHGLLYNHHPNDERLTVDGQSQLVVDGNEITIVTLQGDYSESGQGTASVDIREFSTSTNTVGVESDDGDPMEITLPTNSPESWSDTFSEMTDYTVTTNDDSVTVEFNDTERTYDLRMAEVGVGDATRESPEERVEYIAELSGTDSTVLEFRDRFNNPVSNAEIRSIEDIEGLTEEIVNVDNLPESTGSDGRVPLEEADSVPTSSQKYTWIEETDSDGEATVELDVDSNALEQDDVVVSATVMSEEDSEATFAEIIDVDLEGDNPEISVRAWKLFSDTVDIIGLPIGEEIEFDVASNTNIHIVATVDSDEEDLDNGENGGSEPPSNGDSDTELPDGAVAFNDESGTGQYEEEEETYTQADLESFDDGSANLVIKRDLLLDSDVSISAGSVNVQRDVALETFGQNNDIYIESEDALTVSGSTVTATGEITPETDSSLELTDSNLETSGQNNDIDIESEDALTVSGSTVTATGEITPETDSSLELTDSNLETSGQNNDIDIESGDALTVSGSTVTATGEITLETDSSLELTDSNLETSGQNNDIDIESEDALTVSGSTVTATGEITLETDSSLELTDSNLETSGQNNDIILTAEEIIESDTNYQPSGEIVRET</sequence>
<organism evidence="2 3">
    <name type="scientific">Natrarchaeobaculum sulfurireducens</name>
    <dbReference type="NCBI Taxonomy" id="2044521"/>
    <lineage>
        <taxon>Archaea</taxon>
        <taxon>Methanobacteriati</taxon>
        <taxon>Methanobacteriota</taxon>
        <taxon>Stenosarchaea group</taxon>
        <taxon>Halobacteria</taxon>
        <taxon>Halobacteriales</taxon>
        <taxon>Natrialbaceae</taxon>
        <taxon>Natrarchaeobaculum</taxon>
    </lineage>
</organism>
<evidence type="ECO:0000313" key="2">
    <source>
        <dbReference type="EMBL" id="AXR82418.1"/>
    </source>
</evidence>
<proteinExistence type="predicted"/>
<protein>
    <submittedName>
        <fullName evidence="2">Uncharacterized protein</fullName>
    </submittedName>
</protein>
<dbReference type="InterPro" id="IPR012332">
    <property type="entry name" value="Autotransporter_pectin_lyase_C"/>
</dbReference>
<gene>
    <name evidence="2" type="ORF">AArcMg_2426</name>
</gene>
<evidence type="ECO:0000256" key="1">
    <source>
        <dbReference type="SAM" id="MobiDB-lite"/>
    </source>
</evidence>
<dbReference type="Gene3D" id="2.160.20.20">
    <property type="match status" value="1"/>
</dbReference>
<evidence type="ECO:0000313" key="3">
    <source>
        <dbReference type="Proteomes" id="UP000258613"/>
    </source>
</evidence>
<keyword evidence="3" id="KW-1185">Reference proteome</keyword>
<feature type="region of interest" description="Disordered" evidence="1">
    <location>
        <begin position="330"/>
        <end position="353"/>
    </location>
</feature>
<feature type="region of interest" description="Disordered" evidence="1">
    <location>
        <begin position="455"/>
        <end position="500"/>
    </location>
</feature>
<dbReference type="EMBL" id="CP027033">
    <property type="protein sequence ID" value="AXR82418.1"/>
    <property type="molecule type" value="Genomic_DNA"/>
</dbReference>
<feature type="region of interest" description="Disordered" evidence="1">
    <location>
        <begin position="614"/>
        <end position="644"/>
    </location>
</feature>
<dbReference type="Proteomes" id="UP000258613">
    <property type="component" value="Chromosome"/>
</dbReference>